<sequence length="88" mass="10124">MAALTEAQLRICAQACITRYDQGESDMAKIIGSYALDEKQREQVMKMIISNRSDLMLDNRMNSSSTEVSNKQEEKVKWYSSIFHKKTV</sequence>
<organism evidence="1 2">
    <name type="scientific">Paenibacillus farraposensis</name>
    <dbReference type="NCBI Taxonomy" id="2807095"/>
    <lineage>
        <taxon>Bacteria</taxon>
        <taxon>Bacillati</taxon>
        <taxon>Bacillota</taxon>
        <taxon>Bacilli</taxon>
        <taxon>Bacillales</taxon>
        <taxon>Paenibacillaceae</taxon>
        <taxon>Paenibacillus</taxon>
    </lineage>
</organism>
<name>A0ABW4D9S1_9BACL</name>
<reference evidence="2" key="1">
    <citation type="journal article" date="2019" name="Int. J. Syst. Evol. Microbiol.">
        <title>The Global Catalogue of Microorganisms (GCM) 10K type strain sequencing project: providing services to taxonomists for standard genome sequencing and annotation.</title>
        <authorList>
            <consortium name="The Broad Institute Genomics Platform"/>
            <consortium name="The Broad Institute Genome Sequencing Center for Infectious Disease"/>
            <person name="Wu L."/>
            <person name="Ma J."/>
        </authorList>
    </citation>
    <scope>NUCLEOTIDE SEQUENCE [LARGE SCALE GENOMIC DNA]</scope>
    <source>
        <strain evidence="2">CCM 9147</strain>
    </source>
</reference>
<evidence type="ECO:0000313" key="2">
    <source>
        <dbReference type="Proteomes" id="UP001597340"/>
    </source>
</evidence>
<dbReference type="RefSeq" id="WP_229526628.1">
    <property type="nucleotide sequence ID" value="NZ_JAFFQR010000112.1"/>
</dbReference>
<dbReference type="Proteomes" id="UP001597340">
    <property type="component" value="Unassembled WGS sequence"/>
</dbReference>
<accession>A0ABW4D9S1</accession>
<gene>
    <name evidence="1" type="ORF">ACFQ5D_03355</name>
</gene>
<protein>
    <submittedName>
        <fullName evidence="1">Uncharacterized protein</fullName>
    </submittedName>
</protein>
<comment type="caution">
    <text evidence="1">The sequence shown here is derived from an EMBL/GenBank/DDBJ whole genome shotgun (WGS) entry which is preliminary data.</text>
</comment>
<dbReference type="EMBL" id="JBHTNZ010000003">
    <property type="protein sequence ID" value="MFD1460499.1"/>
    <property type="molecule type" value="Genomic_DNA"/>
</dbReference>
<proteinExistence type="predicted"/>
<evidence type="ECO:0000313" key="1">
    <source>
        <dbReference type="EMBL" id="MFD1460499.1"/>
    </source>
</evidence>
<keyword evidence="2" id="KW-1185">Reference proteome</keyword>